<keyword evidence="7 9" id="KW-0503">Monooxygenase</keyword>
<dbReference type="Pfam" id="PF00067">
    <property type="entry name" value="p450"/>
    <property type="match status" value="1"/>
</dbReference>
<dbReference type="InterPro" id="IPR017972">
    <property type="entry name" value="Cyt_P450_CS"/>
</dbReference>
<evidence type="ECO:0000256" key="4">
    <source>
        <dbReference type="ARBA" id="ARBA00022723"/>
    </source>
</evidence>
<dbReference type="GO" id="GO:0020037">
    <property type="term" value="F:heme binding"/>
    <property type="evidence" value="ECO:0007669"/>
    <property type="project" value="InterPro"/>
</dbReference>
<accession>A0A914P7W9</accession>
<proteinExistence type="inferred from homology"/>
<dbReference type="InterPro" id="IPR036396">
    <property type="entry name" value="Cyt_P450_sf"/>
</dbReference>
<dbReference type="InterPro" id="IPR002401">
    <property type="entry name" value="Cyt_P450_E_grp-I"/>
</dbReference>
<keyword evidence="3 8" id="KW-0349">Heme</keyword>
<keyword evidence="11" id="KW-0812">Transmembrane</keyword>
<reference evidence="13" key="1">
    <citation type="submission" date="2022-11" db="UniProtKB">
        <authorList>
            <consortium name="WormBaseParasite"/>
        </authorList>
    </citation>
    <scope>IDENTIFICATION</scope>
</reference>
<dbReference type="Gene3D" id="1.10.630.10">
    <property type="entry name" value="Cytochrome P450"/>
    <property type="match status" value="1"/>
</dbReference>
<keyword evidence="5 9" id="KW-0560">Oxidoreductase</keyword>
<keyword evidence="12" id="KW-1185">Reference proteome</keyword>
<dbReference type="PRINTS" id="PR00385">
    <property type="entry name" value="P450"/>
</dbReference>
<feature type="transmembrane region" description="Helical" evidence="11">
    <location>
        <begin position="35"/>
        <end position="55"/>
    </location>
</feature>
<keyword evidence="11" id="KW-0472">Membrane</keyword>
<keyword evidence="4 8" id="KW-0479">Metal-binding</keyword>
<evidence type="ECO:0000256" key="2">
    <source>
        <dbReference type="ARBA" id="ARBA00010617"/>
    </source>
</evidence>
<feature type="transmembrane region" description="Helical" evidence="11">
    <location>
        <begin position="139"/>
        <end position="166"/>
    </location>
</feature>
<evidence type="ECO:0000256" key="1">
    <source>
        <dbReference type="ARBA" id="ARBA00001971"/>
    </source>
</evidence>
<dbReference type="FunFam" id="1.10.630.10:FF:000182">
    <property type="entry name" value="Cytochrome P450 3A4"/>
    <property type="match status" value="1"/>
</dbReference>
<sequence>MNVIGRCVFASNFNSLQSDNSDTPLLYYSKKLFDINLTSPAIMLLLSFPNLCYLYQRITKRAVMQQDVDEFFIKTLTEVMEQRLKDPEAKNNYNDAVQLLLNAMEETEETETPKATVSQLSESDEKRTDKRKTLTKMEILAQLVLFLVAGYETTATTLHFIIYVLAQYPDIQDKLRDEVKEIFGDCGKEEIEFEDLSKLIYMNAVIDETLRIFPPATRLVRLCQKETEIQGIKFAKDSSFTAPIYAIHHNPEIYENPEEFIPERFLPDEISARHPMAFLPFGAGPRSCLGMRFAEYEIRVTLIWLIKSFKFLSADEKLPWPVELGMGGGLLKSKHELKCKIVKL</sequence>
<protein>
    <submittedName>
        <fullName evidence="13">Cytochrome P450</fullName>
    </submittedName>
</protein>
<dbReference type="GO" id="GO:0004497">
    <property type="term" value="F:monooxygenase activity"/>
    <property type="evidence" value="ECO:0007669"/>
    <property type="project" value="UniProtKB-KW"/>
</dbReference>
<evidence type="ECO:0000256" key="7">
    <source>
        <dbReference type="ARBA" id="ARBA00023033"/>
    </source>
</evidence>
<organism evidence="12 13">
    <name type="scientific">Panagrolaimus davidi</name>
    <dbReference type="NCBI Taxonomy" id="227884"/>
    <lineage>
        <taxon>Eukaryota</taxon>
        <taxon>Metazoa</taxon>
        <taxon>Ecdysozoa</taxon>
        <taxon>Nematoda</taxon>
        <taxon>Chromadorea</taxon>
        <taxon>Rhabditida</taxon>
        <taxon>Tylenchina</taxon>
        <taxon>Panagrolaimomorpha</taxon>
        <taxon>Panagrolaimoidea</taxon>
        <taxon>Panagrolaimidae</taxon>
        <taxon>Panagrolaimus</taxon>
    </lineage>
</organism>
<feature type="region of interest" description="Disordered" evidence="10">
    <location>
        <begin position="106"/>
        <end position="129"/>
    </location>
</feature>
<dbReference type="PANTHER" id="PTHR24292">
    <property type="entry name" value="CYTOCHROME P450"/>
    <property type="match status" value="1"/>
</dbReference>
<evidence type="ECO:0000256" key="5">
    <source>
        <dbReference type="ARBA" id="ARBA00023002"/>
    </source>
</evidence>
<feature type="binding site" description="axial binding residue" evidence="8">
    <location>
        <position position="288"/>
    </location>
    <ligand>
        <name>heme</name>
        <dbReference type="ChEBI" id="CHEBI:30413"/>
    </ligand>
    <ligandPart>
        <name>Fe</name>
        <dbReference type="ChEBI" id="CHEBI:18248"/>
    </ligandPart>
</feature>
<evidence type="ECO:0000256" key="9">
    <source>
        <dbReference type="RuleBase" id="RU000461"/>
    </source>
</evidence>
<dbReference type="InterPro" id="IPR050476">
    <property type="entry name" value="Insect_CytP450_Detox"/>
</dbReference>
<dbReference type="GO" id="GO:0016705">
    <property type="term" value="F:oxidoreductase activity, acting on paired donors, with incorporation or reduction of molecular oxygen"/>
    <property type="evidence" value="ECO:0007669"/>
    <property type="project" value="InterPro"/>
</dbReference>
<dbReference type="PANTHER" id="PTHR24292:SF54">
    <property type="entry name" value="CYP9F3-RELATED"/>
    <property type="match status" value="1"/>
</dbReference>
<dbReference type="PRINTS" id="PR00463">
    <property type="entry name" value="EP450I"/>
</dbReference>
<evidence type="ECO:0000256" key="10">
    <source>
        <dbReference type="SAM" id="MobiDB-lite"/>
    </source>
</evidence>
<dbReference type="SUPFAM" id="SSF48264">
    <property type="entry name" value="Cytochrome P450"/>
    <property type="match status" value="1"/>
</dbReference>
<comment type="cofactor">
    <cofactor evidence="1 8">
        <name>heme</name>
        <dbReference type="ChEBI" id="CHEBI:30413"/>
    </cofactor>
</comment>
<dbReference type="WBParaSite" id="PDA_v2.g14108.t1">
    <property type="protein sequence ID" value="PDA_v2.g14108.t1"/>
    <property type="gene ID" value="PDA_v2.g14108"/>
</dbReference>
<dbReference type="InterPro" id="IPR001128">
    <property type="entry name" value="Cyt_P450"/>
</dbReference>
<evidence type="ECO:0000256" key="3">
    <source>
        <dbReference type="ARBA" id="ARBA00022617"/>
    </source>
</evidence>
<keyword evidence="11" id="KW-1133">Transmembrane helix</keyword>
<evidence type="ECO:0000256" key="11">
    <source>
        <dbReference type="SAM" id="Phobius"/>
    </source>
</evidence>
<dbReference type="AlphaFoldDB" id="A0A914P7W9"/>
<evidence type="ECO:0000256" key="8">
    <source>
        <dbReference type="PIRSR" id="PIRSR602401-1"/>
    </source>
</evidence>
<evidence type="ECO:0000313" key="12">
    <source>
        <dbReference type="Proteomes" id="UP000887578"/>
    </source>
</evidence>
<dbReference type="Proteomes" id="UP000887578">
    <property type="component" value="Unplaced"/>
</dbReference>
<comment type="similarity">
    <text evidence="2 9">Belongs to the cytochrome P450 family.</text>
</comment>
<evidence type="ECO:0000256" key="6">
    <source>
        <dbReference type="ARBA" id="ARBA00023004"/>
    </source>
</evidence>
<name>A0A914P7W9_9BILA</name>
<keyword evidence="6 8" id="KW-0408">Iron</keyword>
<evidence type="ECO:0000313" key="13">
    <source>
        <dbReference type="WBParaSite" id="PDA_v2.g14108.t1"/>
    </source>
</evidence>
<dbReference type="PROSITE" id="PS00086">
    <property type="entry name" value="CYTOCHROME_P450"/>
    <property type="match status" value="1"/>
</dbReference>
<dbReference type="GO" id="GO:0005506">
    <property type="term" value="F:iron ion binding"/>
    <property type="evidence" value="ECO:0007669"/>
    <property type="project" value="InterPro"/>
</dbReference>